<dbReference type="CDD" id="cd04848">
    <property type="entry name" value="Peptidases_S8_Autotransporter_serine_protease_like"/>
    <property type="match status" value="1"/>
</dbReference>
<evidence type="ECO:0000256" key="7">
    <source>
        <dbReference type="PROSITE-ProRule" id="PRU01240"/>
    </source>
</evidence>
<dbReference type="PROSITE" id="PS00136">
    <property type="entry name" value="SUBTILASE_ASP"/>
    <property type="match status" value="1"/>
</dbReference>
<organism evidence="9 10">
    <name type="scientific">Methylobacterium frigidaeris</name>
    <dbReference type="NCBI Taxonomy" id="2038277"/>
    <lineage>
        <taxon>Bacteria</taxon>
        <taxon>Pseudomonadati</taxon>
        <taxon>Pseudomonadota</taxon>
        <taxon>Alphaproteobacteria</taxon>
        <taxon>Hyphomicrobiales</taxon>
        <taxon>Methylobacteriaceae</taxon>
        <taxon>Methylobacterium</taxon>
    </lineage>
</organism>
<dbReference type="Pfam" id="PF12951">
    <property type="entry name" value="PATR"/>
    <property type="match status" value="1"/>
</dbReference>
<keyword evidence="10" id="KW-1185">Reference proteome</keyword>
<dbReference type="InterPro" id="IPR022398">
    <property type="entry name" value="Peptidase_S8_His-AS"/>
</dbReference>
<dbReference type="InterPro" id="IPR013425">
    <property type="entry name" value="Autotrns_rpt"/>
</dbReference>
<evidence type="ECO:0000256" key="3">
    <source>
        <dbReference type="ARBA" id="ARBA00022729"/>
    </source>
</evidence>
<dbReference type="PRINTS" id="PR00723">
    <property type="entry name" value="SUBTILISIN"/>
</dbReference>
<keyword evidence="2 7" id="KW-0645">Protease</keyword>
<feature type="domain" description="Autotransporter" evidence="8">
    <location>
        <begin position="758"/>
        <end position="1038"/>
    </location>
</feature>
<evidence type="ECO:0000256" key="2">
    <source>
        <dbReference type="ARBA" id="ARBA00022670"/>
    </source>
</evidence>
<keyword evidence="3" id="KW-0732">Signal</keyword>
<sequence>MLRHRAPLLAGLSAIALTAWNDPGRAAEAGPLPAFARIANSDLAAQRPLISPSTIGLSAVDFETPEYKLQYGLPSMNAAAAYARGFTGAGETVAVVDSGIDANHPKFDGRISGLSRNFDIGGSNPGDVRDNLQPEDQGHGTAVAGVVAAARTGQKIHGVAFDAEIMALRATGSNRDTAAALSYAADQGVRILNASYGPGFPQKRLPNGSPNPDYKELEIYDINVGDLYRTSTSLKKAMDGGMLVIAAAGNDGIDQPIIAKNPTGMSLFPFIKPSTARSGDYRLVDGEGREFPIEADDEDSDFSQLSKSLITVVAVDKDATIAPYSNRCGVAANWCMAAVGSMVGTTVPLGTAPNGSDYEFKFGTSFAAPQVAGAAAVLRQAFPFMTAPQLAQTLLTTATDLGDPEIYGWGLLNLGRAVDGPGLFTSTWDVDTHGYYGRFANPIGGPGGLVKRGAGILELAGANQYEGATEVLGGTLVLNGSVTSPVIVEYDGTLRGTGRIASSLASNGIVRPGNSPGTLTVAGPVAFGPDSLLALDIDGTRTGSGAGSHSRLLATGTTATVAAGGALVPILRGITGDASNAYTPALGTRFGVLGAAAGLSGSFAGLAQPTSGLAAGTRFDALYRATGLDLVVTPARYAALQAVGLRQTGNERAVGAALDAARPDAGTRPDALRAPLYDALYASTPASLPGALASLSGQTYGDAVMADLSARRLAGAALDRHLTLGTGLGVSVSAGRGGAGLGPNLDLRAKPGAATAALAVGEGRFWGDAVYGFGTRSRDAAAGGAGFDAGGVILGLDRQVSATTLVGGAFTYLRGEGSSNGAVRDLGRFSNDSYGGTLYGMTRVEAIELRGTVSGGITTGRITRDIAVGSLQRSVSGSLSGPNAGASAFAGTRIAAGIPGTAVIPEAGLSYDYLGRGRVAEAGAAGLSAATRDVNALRSLLGARLASDVVLPGAAPLRFDLRAYWAHELADTTALVQSRLFGTGFSAATSRLARDGAVLGASLSGEIAPGFALQAGYTGEIRARADAHLFSAGLTATW</sequence>
<evidence type="ECO:0000313" key="9">
    <source>
        <dbReference type="EMBL" id="GJD61870.1"/>
    </source>
</evidence>
<dbReference type="GO" id="GO:0006508">
    <property type="term" value="P:proteolysis"/>
    <property type="evidence" value="ECO:0007669"/>
    <property type="project" value="UniProtKB-KW"/>
</dbReference>
<dbReference type="AlphaFoldDB" id="A0AA37M426"/>
<dbReference type="InterPro" id="IPR023827">
    <property type="entry name" value="Peptidase_S8_Asp-AS"/>
</dbReference>
<protein>
    <submittedName>
        <fullName evidence="9">Extracellular serine protease</fullName>
    </submittedName>
</protein>
<dbReference type="NCBIfam" id="TIGR02601">
    <property type="entry name" value="autotrns_rpt"/>
    <property type="match status" value="1"/>
</dbReference>
<evidence type="ECO:0000256" key="4">
    <source>
        <dbReference type="ARBA" id="ARBA00022801"/>
    </source>
</evidence>
<dbReference type="InterPro" id="IPR015500">
    <property type="entry name" value="Peptidase_S8_subtilisin-rel"/>
</dbReference>
<dbReference type="Gene3D" id="2.40.128.130">
    <property type="entry name" value="Autotransporter beta-domain"/>
    <property type="match status" value="1"/>
</dbReference>
<dbReference type="InterPro" id="IPR000209">
    <property type="entry name" value="Peptidase_S8/S53_dom"/>
</dbReference>
<gene>
    <name evidence="9" type="ORF">MPEAHAMD_2018</name>
</gene>
<dbReference type="InterPro" id="IPR006315">
    <property type="entry name" value="OM_autotransptr_brl_dom"/>
</dbReference>
<dbReference type="Proteomes" id="UP001055286">
    <property type="component" value="Unassembled WGS sequence"/>
</dbReference>
<reference evidence="9" key="2">
    <citation type="submission" date="2021-08" db="EMBL/GenBank/DDBJ databases">
        <authorList>
            <person name="Tani A."/>
            <person name="Ola A."/>
            <person name="Ogura Y."/>
            <person name="Katsura K."/>
            <person name="Hayashi T."/>
        </authorList>
    </citation>
    <scope>NUCLEOTIDE SEQUENCE</scope>
    <source>
        <strain evidence="9">JCM 32048</strain>
    </source>
</reference>
<dbReference type="NCBIfam" id="TIGR01414">
    <property type="entry name" value="autotrans_barl"/>
    <property type="match status" value="1"/>
</dbReference>
<reference evidence="9" key="1">
    <citation type="journal article" date="2016" name="Front. Microbiol.">
        <title>Genome Sequence of the Piezophilic, Mesophilic Sulfate-Reducing Bacterium Desulfovibrio indicus J2T.</title>
        <authorList>
            <person name="Cao J."/>
            <person name="Maignien L."/>
            <person name="Shao Z."/>
            <person name="Alain K."/>
            <person name="Jebbar M."/>
        </authorList>
    </citation>
    <scope>NUCLEOTIDE SEQUENCE</scope>
    <source>
        <strain evidence="9">JCM 32048</strain>
    </source>
</reference>
<feature type="active site" description="Charge relay system" evidence="6 7">
    <location>
        <position position="365"/>
    </location>
</feature>
<accession>A0AA37M426</accession>
<dbReference type="Gene3D" id="3.40.50.200">
    <property type="entry name" value="Peptidase S8/S53 domain"/>
    <property type="match status" value="1"/>
</dbReference>
<dbReference type="InterPro" id="IPR036852">
    <property type="entry name" value="Peptidase_S8/S53_dom_sf"/>
</dbReference>
<dbReference type="InterPro" id="IPR036709">
    <property type="entry name" value="Autotransporte_beta_dom_sf"/>
</dbReference>
<evidence type="ECO:0000313" key="10">
    <source>
        <dbReference type="Proteomes" id="UP001055286"/>
    </source>
</evidence>
<dbReference type="SUPFAM" id="SSF103515">
    <property type="entry name" value="Autotransporter"/>
    <property type="match status" value="1"/>
</dbReference>
<dbReference type="PANTHER" id="PTHR43806:SF11">
    <property type="entry name" value="CEREVISIN-RELATED"/>
    <property type="match status" value="1"/>
</dbReference>
<dbReference type="EMBL" id="BPQJ01000007">
    <property type="protein sequence ID" value="GJD61870.1"/>
    <property type="molecule type" value="Genomic_DNA"/>
</dbReference>
<feature type="active site" description="Charge relay system" evidence="6 7">
    <location>
        <position position="139"/>
    </location>
</feature>
<evidence type="ECO:0000259" key="8">
    <source>
        <dbReference type="PROSITE" id="PS51208"/>
    </source>
</evidence>
<dbReference type="PROSITE" id="PS00137">
    <property type="entry name" value="SUBTILASE_HIS"/>
    <property type="match status" value="1"/>
</dbReference>
<keyword evidence="5 7" id="KW-0720">Serine protease</keyword>
<comment type="similarity">
    <text evidence="1 7">Belongs to the peptidase S8 family.</text>
</comment>
<dbReference type="PROSITE" id="PS51892">
    <property type="entry name" value="SUBTILASE"/>
    <property type="match status" value="1"/>
</dbReference>
<proteinExistence type="inferred from homology"/>
<dbReference type="InterPro" id="IPR050131">
    <property type="entry name" value="Peptidase_S8_subtilisin-like"/>
</dbReference>
<dbReference type="InterPro" id="IPR023828">
    <property type="entry name" value="Peptidase_S8_Ser-AS"/>
</dbReference>
<dbReference type="Pfam" id="PF00082">
    <property type="entry name" value="Peptidase_S8"/>
    <property type="match status" value="1"/>
</dbReference>
<comment type="caution">
    <text evidence="9">The sequence shown here is derived from an EMBL/GenBank/DDBJ whole genome shotgun (WGS) entry which is preliminary data.</text>
</comment>
<dbReference type="GO" id="GO:0004252">
    <property type="term" value="F:serine-type endopeptidase activity"/>
    <property type="evidence" value="ECO:0007669"/>
    <property type="project" value="UniProtKB-UniRule"/>
</dbReference>
<keyword evidence="4 7" id="KW-0378">Hydrolase</keyword>
<dbReference type="Pfam" id="PF03797">
    <property type="entry name" value="Autotransporter"/>
    <property type="match status" value="1"/>
</dbReference>
<dbReference type="InterPro" id="IPR005546">
    <property type="entry name" value="Autotransporte_beta"/>
</dbReference>
<dbReference type="RefSeq" id="WP_238190636.1">
    <property type="nucleotide sequence ID" value="NZ_BPQJ01000007.1"/>
</dbReference>
<name>A0AA37M426_9HYPH</name>
<dbReference type="SUPFAM" id="SSF52743">
    <property type="entry name" value="Subtilisin-like"/>
    <property type="match status" value="1"/>
</dbReference>
<dbReference type="PROSITE" id="PS51208">
    <property type="entry name" value="AUTOTRANSPORTER"/>
    <property type="match status" value="1"/>
</dbReference>
<feature type="active site" description="Charge relay system" evidence="6 7">
    <location>
        <position position="97"/>
    </location>
</feature>
<dbReference type="InterPro" id="IPR034061">
    <property type="entry name" value="Peptidases_S8_Autotransporter"/>
</dbReference>
<evidence type="ECO:0000256" key="1">
    <source>
        <dbReference type="ARBA" id="ARBA00011073"/>
    </source>
</evidence>
<dbReference type="PANTHER" id="PTHR43806">
    <property type="entry name" value="PEPTIDASE S8"/>
    <property type="match status" value="1"/>
</dbReference>
<evidence type="ECO:0000256" key="5">
    <source>
        <dbReference type="ARBA" id="ARBA00022825"/>
    </source>
</evidence>
<dbReference type="SMART" id="SM00869">
    <property type="entry name" value="Autotransporter"/>
    <property type="match status" value="1"/>
</dbReference>
<evidence type="ECO:0000256" key="6">
    <source>
        <dbReference type="PIRSR" id="PIRSR615500-1"/>
    </source>
</evidence>
<dbReference type="GO" id="GO:0019867">
    <property type="term" value="C:outer membrane"/>
    <property type="evidence" value="ECO:0007669"/>
    <property type="project" value="InterPro"/>
</dbReference>
<dbReference type="PROSITE" id="PS00138">
    <property type="entry name" value="SUBTILASE_SER"/>
    <property type="match status" value="1"/>
</dbReference>